<dbReference type="OrthoDB" id="21095at2759"/>
<evidence type="ECO:0000256" key="1">
    <source>
        <dbReference type="PROSITE-ProRule" id="PRU00032"/>
    </source>
</evidence>
<accession>A0A068BI50</accession>
<feature type="non-terminal residue" evidence="2">
    <location>
        <position position="1"/>
    </location>
</feature>
<gene>
    <name evidence="2" type="primary">BRCA2</name>
</gene>
<reference evidence="2" key="1">
    <citation type="submission" date="2014-03" db="EMBL/GenBank/DDBJ databases">
        <title>Full spectrum of BRCA1 and BRCA2 deleterious mutations in breast cancer in Asian countries.</title>
        <authorList>
            <consortium name="The Hong Kong Hereditary Breast Cancer Family Registry"/>
            <person name="Kwong A."/>
            <person name="Shin V.Y."/>
            <person name="Ho J.C.W."/>
            <person name="Law F.B.F."/>
            <person name="Au T."/>
            <person name="Chan T.L."/>
            <person name="Ma E.S.K."/>
        </authorList>
    </citation>
    <scope>NUCLEOTIDE SEQUENCE</scope>
</reference>
<feature type="repeat" description="BRCA2" evidence="1">
    <location>
        <begin position="1"/>
        <end position="23"/>
    </location>
</feature>
<dbReference type="PROSITE" id="PS50138">
    <property type="entry name" value="BRCA2_REPEAT"/>
    <property type="match status" value="1"/>
</dbReference>
<organism evidence="2">
    <name type="scientific">Homo sapiens</name>
    <name type="common">Human</name>
    <dbReference type="NCBI Taxonomy" id="9606"/>
    <lineage>
        <taxon>Eukaryota</taxon>
        <taxon>Metazoa</taxon>
        <taxon>Chordata</taxon>
        <taxon>Craniata</taxon>
        <taxon>Vertebrata</taxon>
        <taxon>Euteleostomi</taxon>
        <taxon>Mammalia</taxon>
        <taxon>Eutheria</taxon>
        <taxon>Euarchontoglires</taxon>
        <taxon>Primates</taxon>
        <taxon>Haplorrhini</taxon>
        <taxon>Catarrhini</taxon>
        <taxon>Hominidae</taxon>
        <taxon>Homo</taxon>
    </lineage>
</organism>
<sequence>GKQVSILESSLHKVKGVLEEFDLELSIVFTIHLRLDKMYQKYFLVLIRETQSTV</sequence>
<dbReference type="InterPro" id="IPR002093">
    <property type="entry name" value="BRCA2_repeat"/>
</dbReference>
<dbReference type="AlphaFoldDB" id="A0A068BI50"/>
<dbReference type="EMBL" id="KJ625190">
    <property type="protein sequence ID" value="AIC83569.1"/>
    <property type="molecule type" value="Genomic_DNA"/>
</dbReference>
<dbReference type="PeptideAtlas" id="A0A068BI50"/>
<protein>
    <submittedName>
        <fullName evidence="2">Truncated breast and ovarian cancer susceptibility protein 2</fullName>
    </submittedName>
</protein>
<evidence type="ECO:0000313" key="2">
    <source>
        <dbReference type="EMBL" id="AIC83569.1"/>
    </source>
</evidence>
<proteinExistence type="predicted"/>
<name>A0A068BI50_HUMAN</name>
<dbReference type="ChiTaRS" id="BRCA2">
    <property type="organism name" value="human"/>
</dbReference>